<evidence type="ECO:0008006" key="3">
    <source>
        <dbReference type="Google" id="ProtNLM"/>
    </source>
</evidence>
<dbReference type="InterPro" id="IPR012337">
    <property type="entry name" value="RNaseH-like_sf"/>
</dbReference>
<accession>A0A5C3LW10</accession>
<reference evidence="1 2" key="1">
    <citation type="journal article" date="2019" name="Nat. Ecol. Evol.">
        <title>Megaphylogeny resolves global patterns of mushroom evolution.</title>
        <authorList>
            <person name="Varga T."/>
            <person name="Krizsan K."/>
            <person name="Foldi C."/>
            <person name="Dima B."/>
            <person name="Sanchez-Garcia M."/>
            <person name="Sanchez-Ramirez S."/>
            <person name="Szollosi G.J."/>
            <person name="Szarkandi J.G."/>
            <person name="Papp V."/>
            <person name="Albert L."/>
            <person name="Andreopoulos W."/>
            <person name="Angelini C."/>
            <person name="Antonin V."/>
            <person name="Barry K.W."/>
            <person name="Bougher N.L."/>
            <person name="Buchanan P."/>
            <person name="Buyck B."/>
            <person name="Bense V."/>
            <person name="Catcheside P."/>
            <person name="Chovatia M."/>
            <person name="Cooper J."/>
            <person name="Damon W."/>
            <person name="Desjardin D."/>
            <person name="Finy P."/>
            <person name="Geml J."/>
            <person name="Haridas S."/>
            <person name="Hughes K."/>
            <person name="Justo A."/>
            <person name="Karasinski D."/>
            <person name="Kautmanova I."/>
            <person name="Kiss B."/>
            <person name="Kocsube S."/>
            <person name="Kotiranta H."/>
            <person name="LaButti K.M."/>
            <person name="Lechner B.E."/>
            <person name="Liimatainen K."/>
            <person name="Lipzen A."/>
            <person name="Lukacs Z."/>
            <person name="Mihaltcheva S."/>
            <person name="Morgado L.N."/>
            <person name="Niskanen T."/>
            <person name="Noordeloos M.E."/>
            <person name="Ohm R.A."/>
            <person name="Ortiz-Santana B."/>
            <person name="Ovrebo C."/>
            <person name="Racz N."/>
            <person name="Riley R."/>
            <person name="Savchenko A."/>
            <person name="Shiryaev A."/>
            <person name="Soop K."/>
            <person name="Spirin V."/>
            <person name="Szebenyi C."/>
            <person name="Tomsovsky M."/>
            <person name="Tulloss R.E."/>
            <person name="Uehling J."/>
            <person name="Grigoriev I.V."/>
            <person name="Vagvolgyi C."/>
            <person name="Papp T."/>
            <person name="Martin F.M."/>
            <person name="Miettinen O."/>
            <person name="Hibbett D.S."/>
            <person name="Nagy L.G."/>
        </authorList>
    </citation>
    <scope>NUCLEOTIDE SEQUENCE [LARGE SCALE GENOMIC DNA]</scope>
    <source>
        <strain evidence="1 2">CBS 166.37</strain>
    </source>
</reference>
<dbReference type="EMBL" id="ML213609">
    <property type="protein sequence ID" value="TFK37180.1"/>
    <property type="molecule type" value="Genomic_DNA"/>
</dbReference>
<dbReference type="AlphaFoldDB" id="A0A5C3LW10"/>
<protein>
    <recommendedName>
        <fullName evidence="3">hAT-like transposase RNase-H fold domain-containing protein</fullName>
    </recommendedName>
</protein>
<evidence type="ECO:0000313" key="2">
    <source>
        <dbReference type="Proteomes" id="UP000308652"/>
    </source>
</evidence>
<sequence>MPGTVNDVRMINSKTCSSVKVVKYILPSSFSNKGSLLELQSALRDLLAARAATRNRIYGLYGTHKYGLYTVPLTDFRSSLRSYGLYCCNNACLNNLSRYIRLHAIDCFCSLADDEEELPPLHNKKIWLNYRLGSAEWKLISLSYDALKVAASIHSKLSADRKPMLQHVYPLLEKLMTQWENMANSSKYAVISEAIQAGLDNMVKWYWHADDTSIYFISHVLDPVYKDRYFRAAWDEDYVDKGMEKMKKIFLQYREDYDAEKSQYLSSVKNDSRSSPDPEALVSQADAWMTKIVASGENIVTENKKQNRL</sequence>
<keyword evidence="2" id="KW-1185">Reference proteome</keyword>
<dbReference type="SUPFAM" id="SSF53098">
    <property type="entry name" value="Ribonuclease H-like"/>
    <property type="match status" value="1"/>
</dbReference>
<dbReference type="OrthoDB" id="3058553at2759"/>
<evidence type="ECO:0000313" key="1">
    <source>
        <dbReference type="EMBL" id="TFK37180.1"/>
    </source>
</evidence>
<proteinExistence type="predicted"/>
<gene>
    <name evidence="1" type="ORF">BDQ12DRAFT_667133</name>
</gene>
<name>A0A5C3LW10_9AGAR</name>
<dbReference type="Proteomes" id="UP000308652">
    <property type="component" value="Unassembled WGS sequence"/>
</dbReference>
<organism evidence="1 2">
    <name type="scientific">Crucibulum laeve</name>
    <dbReference type="NCBI Taxonomy" id="68775"/>
    <lineage>
        <taxon>Eukaryota</taxon>
        <taxon>Fungi</taxon>
        <taxon>Dikarya</taxon>
        <taxon>Basidiomycota</taxon>
        <taxon>Agaricomycotina</taxon>
        <taxon>Agaricomycetes</taxon>
        <taxon>Agaricomycetidae</taxon>
        <taxon>Agaricales</taxon>
        <taxon>Agaricineae</taxon>
        <taxon>Nidulariaceae</taxon>
        <taxon>Crucibulum</taxon>
    </lineage>
</organism>